<evidence type="ECO:0000256" key="1">
    <source>
        <dbReference type="ARBA" id="ARBA00022527"/>
    </source>
</evidence>
<dbReference type="Gene3D" id="3.30.450.40">
    <property type="match status" value="1"/>
</dbReference>
<keyword evidence="1" id="KW-0418">Kinase</keyword>
<dbReference type="CDD" id="cd16936">
    <property type="entry name" value="HATPase_RsbW-like"/>
    <property type="match status" value="1"/>
</dbReference>
<proteinExistence type="predicted"/>
<organism evidence="3 4">
    <name type="scientific">Nocardioides astragali</name>
    <dbReference type="NCBI Taxonomy" id="1776736"/>
    <lineage>
        <taxon>Bacteria</taxon>
        <taxon>Bacillati</taxon>
        <taxon>Actinomycetota</taxon>
        <taxon>Actinomycetes</taxon>
        <taxon>Propionibacteriales</taxon>
        <taxon>Nocardioidaceae</taxon>
        <taxon>Nocardioides</taxon>
    </lineage>
</organism>
<dbReference type="PANTHER" id="PTHR35526">
    <property type="entry name" value="ANTI-SIGMA-F FACTOR RSBW-RELATED"/>
    <property type="match status" value="1"/>
</dbReference>
<dbReference type="InterPro" id="IPR050267">
    <property type="entry name" value="Anti-sigma-factor_SerPK"/>
</dbReference>
<gene>
    <name evidence="3" type="ORF">ACFQO6_04290</name>
</gene>
<dbReference type="Gene3D" id="3.30.565.10">
    <property type="entry name" value="Histidine kinase-like ATPase, C-terminal domain"/>
    <property type="match status" value="1"/>
</dbReference>
<sequence>MDGAVEPQLDIDPVIDAWALNALGQLAQLAGVHRVGLAVVEGGGRRLRFTASDRARGAVARWCLVDAYDDVPLNRAVRSGAAVVGTLGQLRSTYADFVDAQGGTPTLSVVAVPIRAAAQVLGGFVLFYDEPTDSSVAFVEGLLAHGARLGQELRVAQRQRVRELDDWVDDTAPGARTARHDLPLDPAAVGEARSFVRRTLKGWGVGEDCTETAVLCLSELVTNAAVHGSGRCSVRVSEESGVVTVAVRDAGTRVVVPTGGSAGGGGADPLAVHGRGLRLVDALASRWGSDLSATGLTVWFVLDG</sequence>
<comment type="caution">
    <text evidence="3">The sequence shown here is derived from an EMBL/GenBank/DDBJ whole genome shotgun (WGS) entry which is preliminary data.</text>
</comment>
<dbReference type="SUPFAM" id="SSF55781">
    <property type="entry name" value="GAF domain-like"/>
    <property type="match status" value="1"/>
</dbReference>
<keyword evidence="3" id="KW-0067">ATP-binding</keyword>
<dbReference type="Proteomes" id="UP001596524">
    <property type="component" value="Unassembled WGS sequence"/>
</dbReference>
<name>A0ABW2N3H7_9ACTN</name>
<reference evidence="4" key="1">
    <citation type="journal article" date="2019" name="Int. J. Syst. Evol. Microbiol.">
        <title>The Global Catalogue of Microorganisms (GCM) 10K type strain sequencing project: providing services to taxonomists for standard genome sequencing and annotation.</title>
        <authorList>
            <consortium name="The Broad Institute Genomics Platform"/>
            <consortium name="The Broad Institute Genome Sequencing Center for Infectious Disease"/>
            <person name="Wu L."/>
            <person name="Ma J."/>
        </authorList>
    </citation>
    <scope>NUCLEOTIDE SEQUENCE [LARGE SCALE GENOMIC DNA]</scope>
    <source>
        <strain evidence="4">FCH27</strain>
    </source>
</reference>
<dbReference type="SUPFAM" id="SSF55874">
    <property type="entry name" value="ATPase domain of HSP90 chaperone/DNA topoisomerase II/histidine kinase"/>
    <property type="match status" value="1"/>
</dbReference>
<dbReference type="GO" id="GO:0005524">
    <property type="term" value="F:ATP binding"/>
    <property type="evidence" value="ECO:0007669"/>
    <property type="project" value="UniProtKB-KW"/>
</dbReference>
<evidence type="ECO:0000259" key="2">
    <source>
        <dbReference type="Pfam" id="PF13581"/>
    </source>
</evidence>
<keyword evidence="1" id="KW-0808">Transferase</keyword>
<dbReference type="RefSeq" id="WP_255889578.1">
    <property type="nucleotide sequence ID" value="NZ_JAFMZM010000002.1"/>
</dbReference>
<keyword evidence="3" id="KW-0547">Nucleotide-binding</keyword>
<protein>
    <submittedName>
        <fullName evidence="3">ATP-binding protein</fullName>
    </submittedName>
</protein>
<evidence type="ECO:0000313" key="3">
    <source>
        <dbReference type="EMBL" id="MFC7359481.1"/>
    </source>
</evidence>
<keyword evidence="4" id="KW-1185">Reference proteome</keyword>
<dbReference type="InterPro" id="IPR036890">
    <property type="entry name" value="HATPase_C_sf"/>
</dbReference>
<evidence type="ECO:0000313" key="4">
    <source>
        <dbReference type="Proteomes" id="UP001596524"/>
    </source>
</evidence>
<keyword evidence="1" id="KW-0723">Serine/threonine-protein kinase</keyword>
<feature type="domain" description="Histidine kinase/HSP90-like ATPase" evidence="2">
    <location>
        <begin position="183"/>
        <end position="301"/>
    </location>
</feature>
<dbReference type="Pfam" id="PF13581">
    <property type="entry name" value="HATPase_c_2"/>
    <property type="match status" value="1"/>
</dbReference>
<dbReference type="InterPro" id="IPR029016">
    <property type="entry name" value="GAF-like_dom_sf"/>
</dbReference>
<accession>A0ABW2N3H7</accession>
<dbReference type="PANTHER" id="PTHR35526:SF3">
    <property type="entry name" value="ANTI-SIGMA-F FACTOR RSBW"/>
    <property type="match status" value="1"/>
</dbReference>
<dbReference type="EMBL" id="JBHTCH010000004">
    <property type="protein sequence ID" value="MFC7359481.1"/>
    <property type="molecule type" value="Genomic_DNA"/>
</dbReference>
<dbReference type="InterPro" id="IPR003594">
    <property type="entry name" value="HATPase_dom"/>
</dbReference>